<dbReference type="AlphaFoldDB" id="A0A517T682"/>
<keyword evidence="2" id="KW-1185">Reference proteome</keyword>
<accession>A0A517T682</accession>
<dbReference type="EMBL" id="CP036316">
    <property type="protein sequence ID" value="QDT63886.1"/>
    <property type="molecule type" value="Genomic_DNA"/>
</dbReference>
<dbReference type="RefSeq" id="WP_145260544.1">
    <property type="nucleotide sequence ID" value="NZ_CP036316.1"/>
</dbReference>
<evidence type="ECO:0000313" key="2">
    <source>
        <dbReference type="Proteomes" id="UP000319976"/>
    </source>
</evidence>
<dbReference type="KEGG" id="chya:V22_11120"/>
<reference evidence="1 2" key="1">
    <citation type="submission" date="2019-02" db="EMBL/GenBank/DDBJ databases">
        <title>Deep-cultivation of Planctomycetes and their phenomic and genomic characterization uncovers novel biology.</title>
        <authorList>
            <person name="Wiegand S."/>
            <person name="Jogler M."/>
            <person name="Boedeker C."/>
            <person name="Pinto D."/>
            <person name="Vollmers J."/>
            <person name="Rivas-Marin E."/>
            <person name="Kohn T."/>
            <person name="Peeters S.H."/>
            <person name="Heuer A."/>
            <person name="Rast P."/>
            <person name="Oberbeckmann S."/>
            <person name="Bunk B."/>
            <person name="Jeske O."/>
            <person name="Meyerdierks A."/>
            <person name="Storesund J.E."/>
            <person name="Kallscheuer N."/>
            <person name="Luecker S."/>
            <person name="Lage O.M."/>
            <person name="Pohl T."/>
            <person name="Merkel B.J."/>
            <person name="Hornburger P."/>
            <person name="Mueller R.-W."/>
            <person name="Bruemmer F."/>
            <person name="Labrenz M."/>
            <person name="Spormann A.M."/>
            <person name="Op den Camp H."/>
            <person name="Overmann J."/>
            <person name="Amann R."/>
            <person name="Jetten M.S.M."/>
            <person name="Mascher T."/>
            <person name="Medema M.H."/>
            <person name="Devos D.P."/>
            <person name="Kaster A.-K."/>
            <person name="Ovreas L."/>
            <person name="Rohde M."/>
            <person name="Galperin M.Y."/>
            <person name="Jogler C."/>
        </authorList>
    </citation>
    <scope>NUCLEOTIDE SEQUENCE [LARGE SCALE GENOMIC DNA]</scope>
    <source>
        <strain evidence="1 2">V22</strain>
    </source>
</reference>
<protein>
    <submittedName>
        <fullName evidence="1">Uncharacterized protein</fullName>
    </submittedName>
</protein>
<sequence length="94" mass="10580">MWKFSALAFGMTLPLNACSLRFRHVAMLSVVTVQLCGVLLAAEQHIIYDYNRASDRHILLATLWEEDVLSSDTESETVKLKQLVRDASGGREKN</sequence>
<evidence type="ECO:0000313" key="1">
    <source>
        <dbReference type="EMBL" id="QDT63886.1"/>
    </source>
</evidence>
<dbReference type="OrthoDB" id="95082at203682"/>
<gene>
    <name evidence="1" type="ORF">V22_11120</name>
</gene>
<organism evidence="1 2">
    <name type="scientific">Calycomorphotria hydatis</name>
    <dbReference type="NCBI Taxonomy" id="2528027"/>
    <lineage>
        <taxon>Bacteria</taxon>
        <taxon>Pseudomonadati</taxon>
        <taxon>Planctomycetota</taxon>
        <taxon>Planctomycetia</taxon>
        <taxon>Planctomycetales</taxon>
        <taxon>Planctomycetaceae</taxon>
        <taxon>Calycomorphotria</taxon>
    </lineage>
</organism>
<proteinExistence type="predicted"/>
<dbReference type="Proteomes" id="UP000319976">
    <property type="component" value="Chromosome"/>
</dbReference>
<name>A0A517T682_9PLAN</name>